<gene>
    <name evidence="2" type="ORF">FB471_5843</name>
</gene>
<dbReference type="InterPro" id="IPR034660">
    <property type="entry name" value="DinB/YfiT-like"/>
</dbReference>
<organism evidence="2 3">
    <name type="scientific">Amycolatopsis cihanbeyliensis</name>
    <dbReference type="NCBI Taxonomy" id="1128664"/>
    <lineage>
        <taxon>Bacteria</taxon>
        <taxon>Bacillati</taxon>
        <taxon>Actinomycetota</taxon>
        <taxon>Actinomycetes</taxon>
        <taxon>Pseudonocardiales</taxon>
        <taxon>Pseudonocardiaceae</taxon>
        <taxon>Amycolatopsis</taxon>
    </lineage>
</organism>
<accession>A0A542CSA6</accession>
<dbReference type="Proteomes" id="UP000320876">
    <property type="component" value="Unassembled WGS sequence"/>
</dbReference>
<feature type="region of interest" description="Disordered" evidence="1">
    <location>
        <begin position="1"/>
        <end position="20"/>
    </location>
</feature>
<proteinExistence type="predicted"/>
<evidence type="ECO:0000313" key="2">
    <source>
        <dbReference type="EMBL" id="TQI93702.1"/>
    </source>
</evidence>
<name>A0A542CSA6_AMYCI</name>
<evidence type="ECO:0000313" key="3">
    <source>
        <dbReference type="Proteomes" id="UP000320876"/>
    </source>
</evidence>
<dbReference type="RefSeq" id="WP_170221041.1">
    <property type="nucleotide sequence ID" value="NZ_VFML01000002.1"/>
</dbReference>
<dbReference type="EMBL" id="VFML01000002">
    <property type="protein sequence ID" value="TQI93702.1"/>
    <property type="molecule type" value="Genomic_DNA"/>
</dbReference>
<dbReference type="AlphaFoldDB" id="A0A542CSA6"/>
<feature type="compositionally biased region" description="Basic and acidic residues" evidence="1">
    <location>
        <begin position="8"/>
        <end position="20"/>
    </location>
</feature>
<keyword evidence="3" id="KW-1185">Reference proteome</keyword>
<dbReference type="SUPFAM" id="SSF109854">
    <property type="entry name" value="DinB/YfiT-like putative metalloenzymes"/>
    <property type="match status" value="1"/>
</dbReference>
<sequence length="50" mass="5661">MAGDMFIDPERDPRLDPPARADERATLLGFLRFQRATLELKCDGLEAVDQ</sequence>
<protein>
    <submittedName>
        <fullName evidence="2">Uncharacterized protein</fullName>
    </submittedName>
</protein>
<comment type="caution">
    <text evidence="2">The sequence shown here is derived from an EMBL/GenBank/DDBJ whole genome shotgun (WGS) entry which is preliminary data.</text>
</comment>
<reference evidence="2 3" key="1">
    <citation type="submission" date="2019-06" db="EMBL/GenBank/DDBJ databases">
        <title>Sequencing the genomes of 1000 actinobacteria strains.</title>
        <authorList>
            <person name="Klenk H.-P."/>
        </authorList>
    </citation>
    <scope>NUCLEOTIDE SEQUENCE [LARGE SCALE GENOMIC DNA]</scope>
    <source>
        <strain evidence="2 3">DSM 45679</strain>
    </source>
</reference>
<evidence type="ECO:0000256" key="1">
    <source>
        <dbReference type="SAM" id="MobiDB-lite"/>
    </source>
</evidence>